<dbReference type="GO" id="GO:0005886">
    <property type="term" value="C:plasma membrane"/>
    <property type="evidence" value="ECO:0007669"/>
    <property type="project" value="TreeGrafter"/>
</dbReference>
<feature type="region of interest" description="Disordered" evidence="3">
    <location>
        <begin position="278"/>
        <end position="325"/>
    </location>
</feature>
<feature type="region of interest" description="Disordered" evidence="3">
    <location>
        <begin position="720"/>
        <end position="799"/>
    </location>
</feature>
<evidence type="ECO:0000256" key="3">
    <source>
        <dbReference type="SAM" id="MobiDB-lite"/>
    </source>
</evidence>
<organism evidence="5 6">
    <name type="scientific">Umbelopsis vinacea</name>
    <dbReference type="NCBI Taxonomy" id="44442"/>
    <lineage>
        <taxon>Eukaryota</taxon>
        <taxon>Fungi</taxon>
        <taxon>Fungi incertae sedis</taxon>
        <taxon>Mucoromycota</taxon>
        <taxon>Mucoromycotina</taxon>
        <taxon>Umbelopsidomycetes</taxon>
        <taxon>Umbelopsidales</taxon>
        <taxon>Umbelopsidaceae</taxon>
        <taxon>Umbelopsis</taxon>
    </lineage>
</organism>
<keyword evidence="6" id="KW-1185">Reference proteome</keyword>
<sequence length="903" mass="100399">VLSTCSPSSQCFALARQCLQSAESIKNTLCDTNIQNTSSIPLSPTPKSPPPVPPKPKTLKRKPVDTSLVNVPGQPQNIFMQRSLSTGRGYLGTPKLNIPQFQVTIPESSLDPSTPFQDSPESIVFDKSDNYTKPEPPRHQIAMVSPQGSVATLRRKLDTVIYRRASSPNLGRPSVPPSALNGRRASTIKGMLSIPHLSRGENRAIDKSAQNSNLIWFSLDSLANSSFHFDNSVDVSQIAPAQMLQEDNLIVPGTQRSNDNIPKIPVPPLQVVYKHFQDQGEASTDRPEGDSSENTTTASYIPDQRLHPLVERSDPGDGDPSQRKAYIPDHKAVINQLDTLYVSAAMVQSILHFRPNMVAYQLTLIDSSIFRAIRTDALIEHSAKTPHPNIVASTDFFNYLTRFIEHCILLPQEASVRAQHVNHWIKIASKCLELRNYQTLKAIVSSLGTPPIQRLKRTWSFIPKKSLARLDMLNSIMSESCNYRRYRDRLRNMLEIEQKSADVPRVTKPIVPFLGTFIHDVTYIIAFIKSYRGPAPVTSVSTPTTRSKAAIAHKMDSMVAPSDISAAEKLMLKQDQRFVELARNFEYYQKCPDYLPSIPSQFVKSMYKSRRTRLSDALKSASNNKLGLPTSEDDKEDMSVPMQQVVITQYLVSARKLTRSWVAEKVIDELSMTREPSQKPRSNSESSTQLTSSLNSNTTTISASSTSSIITFKTNSLGGFRSSSGSYDSDNPCTSGDDPMPAPDKVKGDGSPKSPGVVTEASASSERKENKNLWSFTWKRGSVDDTQHGEQLTTSSQSELEVKGRSMIWSDEFWEGRTMEEPESNVQRGDSKDENKPPGINLLRTNYTLSLPKPQYPRSHLDIVSAGSAPPWSFNRNTGDIKSRNPLLDTVAPWQPVDEPEPI</sequence>
<feature type="region of interest" description="Disordered" evidence="3">
    <location>
        <begin position="37"/>
        <end position="63"/>
    </location>
</feature>
<gene>
    <name evidence="5" type="ORF">INT44_007416</name>
</gene>
<dbReference type="Pfam" id="PF00617">
    <property type="entry name" value="RasGEF"/>
    <property type="match status" value="1"/>
</dbReference>
<reference evidence="5" key="1">
    <citation type="submission" date="2020-12" db="EMBL/GenBank/DDBJ databases">
        <title>Metabolic potential, ecology and presence of endohyphal bacteria is reflected in genomic diversity of Mucoromycotina.</title>
        <authorList>
            <person name="Muszewska A."/>
            <person name="Okrasinska A."/>
            <person name="Steczkiewicz K."/>
            <person name="Drgas O."/>
            <person name="Orlowska M."/>
            <person name="Perlinska-Lenart U."/>
            <person name="Aleksandrzak-Piekarczyk T."/>
            <person name="Szatraj K."/>
            <person name="Zielenkiewicz U."/>
            <person name="Pilsyk S."/>
            <person name="Malc E."/>
            <person name="Mieczkowski P."/>
            <person name="Kruszewska J.S."/>
            <person name="Biernat P."/>
            <person name="Pawlowska J."/>
        </authorList>
    </citation>
    <scope>NUCLEOTIDE SEQUENCE</scope>
    <source>
        <strain evidence="5">WA0000051536</strain>
    </source>
</reference>
<evidence type="ECO:0000256" key="2">
    <source>
        <dbReference type="PROSITE-ProRule" id="PRU00168"/>
    </source>
</evidence>
<dbReference type="GO" id="GO:0007265">
    <property type="term" value="P:Ras protein signal transduction"/>
    <property type="evidence" value="ECO:0007669"/>
    <property type="project" value="TreeGrafter"/>
</dbReference>
<dbReference type="PANTHER" id="PTHR23113:SF368">
    <property type="entry name" value="CELL DIVISION CONTROL PROTEIN 25"/>
    <property type="match status" value="1"/>
</dbReference>
<feature type="compositionally biased region" description="Basic and acidic residues" evidence="3">
    <location>
        <begin position="304"/>
        <end position="325"/>
    </location>
</feature>
<dbReference type="EMBL" id="JAEPRA010000013">
    <property type="protein sequence ID" value="KAG2176752.1"/>
    <property type="molecule type" value="Genomic_DNA"/>
</dbReference>
<feature type="compositionally biased region" description="Basic and acidic residues" evidence="3">
    <location>
        <begin position="278"/>
        <end position="289"/>
    </location>
</feature>
<dbReference type="Proteomes" id="UP000612746">
    <property type="component" value="Unassembled WGS sequence"/>
</dbReference>
<dbReference type="InterPro" id="IPR001895">
    <property type="entry name" value="RASGEF_cat_dom"/>
</dbReference>
<evidence type="ECO:0000259" key="4">
    <source>
        <dbReference type="PROSITE" id="PS50009"/>
    </source>
</evidence>
<feature type="compositionally biased region" description="Polar residues" evidence="3">
    <location>
        <begin position="789"/>
        <end position="799"/>
    </location>
</feature>
<comment type="caution">
    <text evidence="5">The sequence shown here is derived from an EMBL/GenBank/DDBJ whole genome shotgun (WGS) entry which is preliminary data.</text>
</comment>
<dbReference type="OrthoDB" id="546434at2759"/>
<feature type="region of interest" description="Disordered" evidence="3">
    <location>
        <begin position="618"/>
        <end position="637"/>
    </location>
</feature>
<dbReference type="SMART" id="SM00147">
    <property type="entry name" value="RasGEF"/>
    <property type="match status" value="1"/>
</dbReference>
<feature type="compositionally biased region" description="Pro residues" evidence="3">
    <location>
        <begin position="43"/>
        <end position="56"/>
    </location>
</feature>
<evidence type="ECO:0000256" key="1">
    <source>
        <dbReference type="ARBA" id="ARBA00022658"/>
    </source>
</evidence>
<protein>
    <recommendedName>
        <fullName evidence="4">Ras-GEF domain-containing protein</fullName>
    </recommendedName>
</protein>
<dbReference type="PANTHER" id="PTHR23113">
    <property type="entry name" value="GUANINE NUCLEOTIDE EXCHANGE FACTOR"/>
    <property type="match status" value="1"/>
</dbReference>
<accession>A0A8H7UCQ7</accession>
<name>A0A8H7UCQ7_9FUNG</name>
<dbReference type="Gene3D" id="1.10.840.10">
    <property type="entry name" value="Ras guanine-nucleotide exchange factors catalytic domain"/>
    <property type="match status" value="1"/>
</dbReference>
<dbReference type="GO" id="GO:0005085">
    <property type="term" value="F:guanyl-nucleotide exchange factor activity"/>
    <property type="evidence" value="ECO:0007669"/>
    <property type="project" value="UniProtKB-KW"/>
</dbReference>
<dbReference type="AlphaFoldDB" id="A0A8H7UCQ7"/>
<feature type="domain" description="Ras-GEF" evidence="4">
    <location>
        <begin position="354"/>
        <end position="597"/>
    </location>
</feature>
<dbReference type="PROSITE" id="PS50009">
    <property type="entry name" value="RASGEF_CAT"/>
    <property type="match status" value="1"/>
</dbReference>
<evidence type="ECO:0000313" key="5">
    <source>
        <dbReference type="EMBL" id="KAG2176752.1"/>
    </source>
</evidence>
<evidence type="ECO:0000313" key="6">
    <source>
        <dbReference type="Proteomes" id="UP000612746"/>
    </source>
</evidence>
<feature type="region of interest" description="Disordered" evidence="3">
    <location>
        <begin position="813"/>
        <end position="840"/>
    </location>
</feature>
<dbReference type="InterPro" id="IPR008937">
    <property type="entry name" value="Ras-like_GEF"/>
</dbReference>
<feature type="region of interest" description="Disordered" evidence="3">
    <location>
        <begin position="672"/>
        <end position="700"/>
    </location>
</feature>
<feature type="region of interest" description="Disordered" evidence="3">
    <location>
        <begin position="854"/>
        <end position="903"/>
    </location>
</feature>
<dbReference type="SUPFAM" id="SSF48366">
    <property type="entry name" value="Ras GEF"/>
    <property type="match status" value="1"/>
</dbReference>
<proteinExistence type="predicted"/>
<dbReference type="InterPro" id="IPR036964">
    <property type="entry name" value="RASGEF_cat_dom_sf"/>
</dbReference>
<keyword evidence="1 2" id="KW-0344">Guanine-nucleotide releasing factor</keyword>
<feature type="non-terminal residue" evidence="5">
    <location>
        <position position="1"/>
    </location>
</feature>
<dbReference type="InterPro" id="IPR023578">
    <property type="entry name" value="Ras_GEF_dom_sf"/>
</dbReference>
<feature type="compositionally biased region" description="Low complexity" evidence="3">
    <location>
        <begin position="683"/>
        <end position="700"/>
    </location>
</feature>
<feature type="compositionally biased region" description="Polar residues" evidence="3">
    <location>
        <begin position="721"/>
        <end position="734"/>
    </location>
</feature>